<gene>
    <name evidence="13" type="primary">lpxK</name>
    <name evidence="14" type="ORF">ENJ65_03035</name>
</gene>
<evidence type="ECO:0000256" key="9">
    <source>
        <dbReference type="ARBA" id="ARBA00022777"/>
    </source>
</evidence>
<dbReference type="EC" id="2.7.1.130" evidence="3 13"/>
<dbReference type="InterPro" id="IPR027417">
    <property type="entry name" value="P-loop_NTPase"/>
</dbReference>
<dbReference type="PANTHER" id="PTHR42724:SF1">
    <property type="entry name" value="TETRAACYLDISACCHARIDE 4'-KINASE, MITOCHONDRIAL-RELATED"/>
    <property type="match status" value="1"/>
</dbReference>
<evidence type="ECO:0000313" key="14">
    <source>
        <dbReference type="EMBL" id="HHJ80589.1"/>
    </source>
</evidence>
<evidence type="ECO:0000256" key="10">
    <source>
        <dbReference type="ARBA" id="ARBA00022840"/>
    </source>
</evidence>
<feature type="binding site" evidence="13">
    <location>
        <begin position="60"/>
        <end position="67"/>
    </location>
    <ligand>
        <name>ATP</name>
        <dbReference type="ChEBI" id="CHEBI:30616"/>
    </ligand>
</feature>
<dbReference type="EMBL" id="DRNF01000191">
    <property type="protein sequence ID" value="HHJ80589.1"/>
    <property type="molecule type" value="Genomic_DNA"/>
</dbReference>
<keyword evidence="6 13" id="KW-0441">Lipid A biosynthesis</keyword>
<accession>A0A832J3X5</accession>
<organism evidence="14">
    <name type="scientific">Candidatus Tenderia electrophaga</name>
    <dbReference type="NCBI Taxonomy" id="1748243"/>
    <lineage>
        <taxon>Bacteria</taxon>
        <taxon>Pseudomonadati</taxon>
        <taxon>Pseudomonadota</taxon>
        <taxon>Gammaproteobacteria</taxon>
        <taxon>Candidatus Tenderiales</taxon>
        <taxon>Candidatus Tenderiaceae</taxon>
        <taxon>Candidatus Tenderia</taxon>
    </lineage>
</organism>
<keyword evidence="11 13" id="KW-0443">Lipid metabolism</keyword>
<keyword evidence="10 13" id="KW-0067">ATP-binding</keyword>
<evidence type="ECO:0000256" key="6">
    <source>
        <dbReference type="ARBA" id="ARBA00022556"/>
    </source>
</evidence>
<evidence type="ECO:0000256" key="1">
    <source>
        <dbReference type="ARBA" id="ARBA00002274"/>
    </source>
</evidence>
<evidence type="ECO:0000256" key="2">
    <source>
        <dbReference type="ARBA" id="ARBA00004870"/>
    </source>
</evidence>
<protein>
    <recommendedName>
        <fullName evidence="4 13">Tetraacyldisaccharide 4'-kinase</fullName>
        <ecNumber evidence="3 13">2.7.1.130</ecNumber>
    </recommendedName>
    <alternativeName>
        <fullName evidence="12 13">Lipid A 4'-kinase</fullName>
    </alternativeName>
</protein>
<keyword evidence="9 13" id="KW-0418">Kinase</keyword>
<dbReference type="GO" id="GO:0009029">
    <property type="term" value="F:lipid-A 4'-kinase activity"/>
    <property type="evidence" value="ECO:0007669"/>
    <property type="project" value="UniProtKB-UniRule"/>
</dbReference>
<comment type="function">
    <text evidence="1 13">Transfers the gamma-phosphate of ATP to the 4'-position of a tetraacyldisaccharide 1-phosphate intermediate (termed DS-1-P) to form tetraacyldisaccharide 1,4'-bis-phosphate (lipid IVA).</text>
</comment>
<evidence type="ECO:0000256" key="5">
    <source>
        <dbReference type="ARBA" id="ARBA00022516"/>
    </source>
</evidence>
<dbReference type="SUPFAM" id="SSF52540">
    <property type="entry name" value="P-loop containing nucleoside triphosphate hydrolases"/>
    <property type="match status" value="1"/>
</dbReference>
<comment type="catalytic activity">
    <reaction evidence="13">
        <text>a lipid A disaccharide + ATP = a lipid IVA + ADP + H(+)</text>
        <dbReference type="Rhea" id="RHEA:67840"/>
        <dbReference type="ChEBI" id="CHEBI:15378"/>
        <dbReference type="ChEBI" id="CHEBI:30616"/>
        <dbReference type="ChEBI" id="CHEBI:176343"/>
        <dbReference type="ChEBI" id="CHEBI:176425"/>
        <dbReference type="ChEBI" id="CHEBI:456216"/>
        <dbReference type="EC" id="2.7.1.130"/>
    </reaction>
</comment>
<evidence type="ECO:0000256" key="4">
    <source>
        <dbReference type="ARBA" id="ARBA00016436"/>
    </source>
</evidence>
<dbReference type="GO" id="GO:0005524">
    <property type="term" value="F:ATP binding"/>
    <property type="evidence" value="ECO:0007669"/>
    <property type="project" value="UniProtKB-UniRule"/>
</dbReference>
<reference evidence="14" key="1">
    <citation type="journal article" date="2020" name="mSystems">
        <title>Genome- and Community-Level Interaction Insights into Carbon Utilization and Element Cycling Functions of Hydrothermarchaeota in Hydrothermal Sediment.</title>
        <authorList>
            <person name="Zhou Z."/>
            <person name="Liu Y."/>
            <person name="Xu W."/>
            <person name="Pan J."/>
            <person name="Luo Z.H."/>
            <person name="Li M."/>
        </authorList>
    </citation>
    <scope>NUCLEOTIDE SEQUENCE [LARGE SCALE GENOMIC DNA]</scope>
    <source>
        <strain evidence="14">HyVt-505</strain>
    </source>
</reference>
<dbReference type="NCBIfam" id="TIGR00682">
    <property type="entry name" value="lpxK"/>
    <property type="match status" value="1"/>
</dbReference>
<keyword evidence="5 13" id="KW-0444">Lipid biosynthesis</keyword>
<comment type="caution">
    <text evidence="14">The sequence shown here is derived from an EMBL/GenBank/DDBJ whole genome shotgun (WGS) entry which is preliminary data.</text>
</comment>
<evidence type="ECO:0000256" key="8">
    <source>
        <dbReference type="ARBA" id="ARBA00022741"/>
    </source>
</evidence>
<dbReference type="GO" id="GO:0009244">
    <property type="term" value="P:lipopolysaccharide core region biosynthetic process"/>
    <property type="evidence" value="ECO:0007669"/>
    <property type="project" value="TreeGrafter"/>
</dbReference>
<comment type="similarity">
    <text evidence="13">Belongs to the LpxK family.</text>
</comment>
<comment type="pathway">
    <text evidence="2 13">Glycolipid biosynthesis; lipid IV(A) biosynthesis; lipid IV(A) from (3R)-3-hydroxytetradecanoyl-[acyl-carrier-protein] and UDP-N-acetyl-alpha-D-glucosamine: step 6/6.</text>
</comment>
<name>A0A832J3X5_9GAMM</name>
<sequence>MNTPMNWLEKRWYSSKTSILLLPLEGLFRLLVILRRLAFRLGLIPSYSVAVPVIVVGNISVGGTGKTPLVVWLVKLLQKAGYHPGIVSRGYGGKAERWPQQVRPDSDPMMVGDEPVMLAQRCACPIIAAPDRVAAAKALLSHAKCDLIITDDGLQHYRLKRDIEIVVIDAERRFGNGHCLPAGPLREPQSRLEEVDFVVANGLAGRGEFAMSLEQTGLKSLENDSFSKPIEELLGQRVHALAGIGNPQRFFQLLRSRGLEVIEHAFPDHHDYQAQDLDFADELPILMTEKDAVKCRRFANHKMWYVPVNAHLPEPLALRLLQMLKKLTD</sequence>
<evidence type="ECO:0000256" key="13">
    <source>
        <dbReference type="HAMAP-Rule" id="MF_00409"/>
    </source>
</evidence>
<proteinExistence type="inferred from homology"/>
<evidence type="ECO:0000256" key="11">
    <source>
        <dbReference type="ARBA" id="ARBA00023098"/>
    </source>
</evidence>
<dbReference type="AlphaFoldDB" id="A0A832J3X5"/>
<dbReference type="Proteomes" id="UP000885832">
    <property type="component" value="Unassembled WGS sequence"/>
</dbReference>
<evidence type="ECO:0000256" key="3">
    <source>
        <dbReference type="ARBA" id="ARBA00012071"/>
    </source>
</evidence>
<dbReference type="UniPathway" id="UPA00359">
    <property type="reaction ID" value="UER00482"/>
</dbReference>
<dbReference type="GO" id="GO:0009245">
    <property type="term" value="P:lipid A biosynthetic process"/>
    <property type="evidence" value="ECO:0007669"/>
    <property type="project" value="UniProtKB-UniRule"/>
</dbReference>
<keyword evidence="8 13" id="KW-0547">Nucleotide-binding</keyword>
<dbReference type="GO" id="GO:0005886">
    <property type="term" value="C:plasma membrane"/>
    <property type="evidence" value="ECO:0007669"/>
    <property type="project" value="TreeGrafter"/>
</dbReference>
<dbReference type="Pfam" id="PF02606">
    <property type="entry name" value="LpxK"/>
    <property type="match status" value="1"/>
</dbReference>
<evidence type="ECO:0000256" key="7">
    <source>
        <dbReference type="ARBA" id="ARBA00022679"/>
    </source>
</evidence>
<dbReference type="HAMAP" id="MF_00409">
    <property type="entry name" value="LpxK"/>
    <property type="match status" value="1"/>
</dbReference>
<evidence type="ECO:0000256" key="12">
    <source>
        <dbReference type="ARBA" id="ARBA00029757"/>
    </source>
</evidence>
<dbReference type="InterPro" id="IPR003758">
    <property type="entry name" value="LpxK"/>
</dbReference>
<keyword evidence="7 13" id="KW-0808">Transferase</keyword>
<dbReference type="PANTHER" id="PTHR42724">
    <property type="entry name" value="TETRAACYLDISACCHARIDE 4'-KINASE"/>
    <property type="match status" value="1"/>
</dbReference>